<evidence type="ECO:0000313" key="4">
    <source>
        <dbReference type="EMBL" id="MFD0727204.1"/>
    </source>
</evidence>
<feature type="domain" description="DUF4785" evidence="3">
    <location>
        <begin position="284"/>
        <end position="384"/>
    </location>
</feature>
<dbReference type="Gene3D" id="2.60.120.1370">
    <property type="match status" value="1"/>
</dbReference>
<keyword evidence="1" id="KW-0732">Signal</keyword>
<evidence type="ECO:0000256" key="1">
    <source>
        <dbReference type="SAM" id="SignalP"/>
    </source>
</evidence>
<feature type="domain" description="DUF4785" evidence="2">
    <location>
        <begin position="47"/>
        <end position="182"/>
    </location>
</feature>
<dbReference type="InterPro" id="IPR031979">
    <property type="entry name" value="DUF4785_N"/>
</dbReference>
<dbReference type="RefSeq" id="WP_386825712.1">
    <property type="nucleotide sequence ID" value="NZ_JBHTIF010000004.1"/>
</dbReference>
<dbReference type="Gene3D" id="2.60.40.3870">
    <property type="entry name" value="Uncharacterised protein PF16024, DUF4785"/>
    <property type="match status" value="1"/>
</dbReference>
<feature type="chain" id="PRO_5045260870" evidence="1">
    <location>
        <begin position="24"/>
        <end position="389"/>
    </location>
</feature>
<dbReference type="Proteomes" id="UP001597110">
    <property type="component" value="Unassembled WGS sequence"/>
</dbReference>
<name>A0ABW2YL09_9GAMM</name>
<evidence type="ECO:0000259" key="2">
    <source>
        <dbReference type="Pfam" id="PF16024"/>
    </source>
</evidence>
<proteinExistence type="predicted"/>
<evidence type="ECO:0000259" key="3">
    <source>
        <dbReference type="Pfam" id="PF20943"/>
    </source>
</evidence>
<protein>
    <submittedName>
        <fullName evidence="4">DUF4785 domain-containing protein</fullName>
    </submittedName>
</protein>
<dbReference type="Pfam" id="PF16024">
    <property type="entry name" value="DUF4785_1st"/>
    <property type="match status" value="1"/>
</dbReference>
<evidence type="ECO:0000313" key="5">
    <source>
        <dbReference type="Proteomes" id="UP001597110"/>
    </source>
</evidence>
<dbReference type="EMBL" id="JBHTIF010000004">
    <property type="protein sequence ID" value="MFD0727204.1"/>
    <property type="molecule type" value="Genomic_DNA"/>
</dbReference>
<feature type="signal peptide" evidence="1">
    <location>
        <begin position="1"/>
        <end position="23"/>
    </location>
</feature>
<keyword evidence="5" id="KW-1185">Reference proteome</keyword>
<reference evidence="5" key="1">
    <citation type="journal article" date="2019" name="Int. J. Syst. Evol. Microbiol.">
        <title>The Global Catalogue of Microorganisms (GCM) 10K type strain sequencing project: providing services to taxonomists for standard genome sequencing and annotation.</title>
        <authorList>
            <consortium name="The Broad Institute Genomics Platform"/>
            <consortium name="The Broad Institute Genome Sequencing Center for Infectious Disease"/>
            <person name="Wu L."/>
            <person name="Ma J."/>
        </authorList>
    </citation>
    <scope>NUCLEOTIDE SEQUENCE [LARGE SCALE GENOMIC DNA]</scope>
    <source>
        <strain evidence="5">CCUG 55585</strain>
    </source>
</reference>
<accession>A0ABW2YL09</accession>
<comment type="caution">
    <text evidence="4">The sequence shown here is derived from an EMBL/GenBank/DDBJ whole genome shotgun (WGS) entry which is preliminary data.</text>
</comment>
<organism evidence="4 5">
    <name type="scientific">Lysobacter brunescens</name>
    <dbReference type="NCBI Taxonomy" id="262323"/>
    <lineage>
        <taxon>Bacteria</taxon>
        <taxon>Pseudomonadati</taxon>
        <taxon>Pseudomonadota</taxon>
        <taxon>Gammaproteobacteria</taxon>
        <taxon>Lysobacterales</taxon>
        <taxon>Lysobacteraceae</taxon>
        <taxon>Lysobacter</taxon>
    </lineage>
</organism>
<dbReference type="Pfam" id="PF20943">
    <property type="entry name" value="DUF4785_3rd"/>
    <property type="match status" value="1"/>
</dbReference>
<sequence length="389" mass="40798">MKLAIAALTASLTLALASQAAIAAQPMRAPVAGDQVPARLVAVPAPSATIERAPVSFAWKLDPNAALAAPQPYVAQSREYWQTVDAAELRQGVSVKTSAPGALIRVSPARGARALDQNALRINDAGGAARIERLASAKQLAAAGMDVQDGSVIAKLAPEEVAGAYTLRATQAEGRYLVHVFEPQSSDVLNTAIDRQHALAGDTVRVNIGFDRAGKRAQAVQAGGLLVAPDGRSWPVAVGKDGTARVKLPANVGSTPGLWEVQVFASADGIQRDARTAVAVAAPTARFRGQFAFDAATMRMALPVQAGSVGRYEARGTLYSTASDGQMRPVSQAHSAAWMKRGNGTLVLQFDRSHLPAGYGAPFEVRELSLNDQSRMAPLESRSRTGIVR</sequence>
<gene>
    <name evidence="4" type="ORF">ACFQ0E_16540</name>
</gene>
<dbReference type="InterPro" id="IPR048295">
    <property type="entry name" value="DUF4785_C"/>
</dbReference>